<dbReference type="SUPFAM" id="SSF161098">
    <property type="entry name" value="MetI-like"/>
    <property type="match status" value="1"/>
</dbReference>
<gene>
    <name evidence="12" type="ORF">AC244_27385</name>
</gene>
<comment type="caution">
    <text evidence="12">The sequence shown here is derived from an EMBL/GenBank/DDBJ whole genome shotgun (WGS) entry which is preliminary data.</text>
</comment>
<dbReference type="InterPro" id="IPR010065">
    <property type="entry name" value="AA_ABC_transptr_permease_3TM"/>
</dbReference>
<keyword evidence="9 10" id="KW-0472">Membrane</keyword>
<dbReference type="RefSeq" id="WP_053251966.1">
    <property type="nucleotide sequence ID" value="NZ_LGAP01000027.1"/>
</dbReference>
<dbReference type="Pfam" id="PF00528">
    <property type="entry name" value="BPD_transp_1"/>
    <property type="match status" value="1"/>
</dbReference>
<evidence type="ECO:0000256" key="1">
    <source>
        <dbReference type="ARBA" id="ARBA00003159"/>
    </source>
</evidence>
<dbReference type="InterPro" id="IPR000515">
    <property type="entry name" value="MetI-like"/>
</dbReference>
<evidence type="ECO:0000313" key="12">
    <source>
        <dbReference type="EMBL" id="KOF14364.1"/>
    </source>
</evidence>
<evidence type="ECO:0000256" key="8">
    <source>
        <dbReference type="ARBA" id="ARBA00022989"/>
    </source>
</evidence>
<evidence type="ECO:0000256" key="5">
    <source>
        <dbReference type="ARBA" id="ARBA00022475"/>
    </source>
</evidence>
<keyword evidence="6 10" id="KW-0812">Transmembrane</keyword>
<evidence type="ECO:0000259" key="11">
    <source>
        <dbReference type="PROSITE" id="PS50928"/>
    </source>
</evidence>
<dbReference type="GO" id="GO:0022857">
    <property type="term" value="F:transmembrane transporter activity"/>
    <property type="evidence" value="ECO:0007669"/>
    <property type="project" value="InterPro"/>
</dbReference>
<dbReference type="EMBL" id="LGAP01000027">
    <property type="protein sequence ID" value="KOF14364.1"/>
    <property type="molecule type" value="Genomic_DNA"/>
</dbReference>
<dbReference type="InterPro" id="IPR043429">
    <property type="entry name" value="ArtM/GltK/GlnP/TcyL/YhdX-like"/>
</dbReference>
<keyword evidence="5" id="KW-1003">Cell membrane</keyword>
<protein>
    <submittedName>
        <fullName evidence="12">ABC transporter permease</fullName>
    </submittedName>
</protein>
<proteinExistence type="inferred from homology"/>
<feature type="transmembrane region" description="Helical" evidence="10">
    <location>
        <begin position="20"/>
        <end position="39"/>
    </location>
</feature>
<accession>A0A0L8BII3</accession>
<reference evidence="13" key="1">
    <citation type="submission" date="2015-07" db="EMBL/GenBank/DDBJ databases">
        <title>Whole genome sequence of an Ensifer adhaerens strain isolated from a cave pool in the Wind Cave National Park.</title>
        <authorList>
            <person name="Eng W.W.H."/>
            <person name="Gan H.M."/>
            <person name="Barton H.A."/>
            <person name="Savka M.A."/>
        </authorList>
    </citation>
    <scope>NUCLEOTIDE SEQUENCE [LARGE SCALE GENOMIC DNA]</scope>
    <source>
        <strain evidence="13">SD006</strain>
    </source>
</reference>
<evidence type="ECO:0000313" key="13">
    <source>
        <dbReference type="Proteomes" id="UP000037425"/>
    </source>
</evidence>
<dbReference type="Proteomes" id="UP000037425">
    <property type="component" value="Unassembled WGS sequence"/>
</dbReference>
<dbReference type="PROSITE" id="PS50928">
    <property type="entry name" value="ABC_TM1"/>
    <property type="match status" value="1"/>
</dbReference>
<evidence type="ECO:0000256" key="9">
    <source>
        <dbReference type="ARBA" id="ARBA00023136"/>
    </source>
</evidence>
<dbReference type="GO" id="GO:0043190">
    <property type="term" value="C:ATP-binding cassette (ABC) transporter complex"/>
    <property type="evidence" value="ECO:0007669"/>
    <property type="project" value="InterPro"/>
</dbReference>
<evidence type="ECO:0000256" key="2">
    <source>
        <dbReference type="ARBA" id="ARBA00004429"/>
    </source>
</evidence>
<evidence type="ECO:0000256" key="7">
    <source>
        <dbReference type="ARBA" id="ARBA00022970"/>
    </source>
</evidence>
<dbReference type="AlphaFoldDB" id="A0A0L8BII3"/>
<dbReference type="PANTHER" id="PTHR30614">
    <property type="entry name" value="MEMBRANE COMPONENT OF AMINO ACID ABC TRANSPORTER"/>
    <property type="match status" value="1"/>
</dbReference>
<feature type="domain" description="ABC transmembrane type-1" evidence="11">
    <location>
        <begin position="20"/>
        <end position="209"/>
    </location>
</feature>
<comment type="function">
    <text evidence="1">Part of the binding-protein-dependent transport system for glutamine; probably responsible for the translocation of the substrate across the membrane.</text>
</comment>
<evidence type="ECO:0000256" key="4">
    <source>
        <dbReference type="ARBA" id="ARBA00022448"/>
    </source>
</evidence>
<keyword evidence="7" id="KW-0029">Amino-acid transport</keyword>
<keyword evidence="4 10" id="KW-0813">Transport</keyword>
<dbReference type="CDD" id="cd06261">
    <property type="entry name" value="TM_PBP2"/>
    <property type="match status" value="1"/>
</dbReference>
<comment type="similarity">
    <text evidence="3">Belongs to the binding-protein-dependent transport system permease family. HisMQ subfamily.</text>
</comment>
<keyword evidence="8 10" id="KW-1133">Transmembrane helix</keyword>
<sequence length="223" mass="24482">MYQWDWGVIWDYRQLLISGVAYTVVFSMITIAGGMLYGLGSAFARLSGSSLISLPFGALTELFRCTPLIVSLIWFYYALPALMGIEINAATAAFIALSLYGGAFYGEIIRGGILSVEEGQAEAARALGMRRNAVMFRIVLPQALRKMVPPLVNQSILQLKNTSLISVLSLPDLIYQSTLITHETYRPLEMYTAVAAIYFAVLFPATFFAKRLELGSGNRKAAA</sequence>
<evidence type="ECO:0000256" key="10">
    <source>
        <dbReference type="RuleBase" id="RU363032"/>
    </source>
</evidence>
<evidence type="ECO:0000256" key="3">
    <source>
        <dbReference type="ARBA" id="ARBA00010072"/>
    </source>
</evidence>
<dbReference type="GO" id="GO:0006865">
    <property type="term" value="P:amino acid transport"/>
    <property type="evidence" value="ECO:0007669"/>
    <property type="project" value="UniProtKB-KW"/>
</dbReference>
<dbReference type="PANTHER" id="PTHR30614:SF20">
    <property type="entry name" value="GLUTAMINE TRANSPORT SYSTEM PERMEASE PROTEIN GLNP"/>
    <property type="match status" value="1"/>
</dbReference>
<organism evidence="12 13">
    <name type="scientific">Ensifer adhaerens</name>
    <name type="common">Sinorhizobium morelense</name>
    <dbReference type="NCBI Taxonomy" id="106592"/>
    <lineage>
        <taxon>Bacteria</taxon>
        <taxon>Pseudomonadati</taxon>
        <taxon>Pseudomonadota</taxon>
        <taxon>Alphaproteobacteria</taxon>
        <taxon>Hyphomicrobiales</taxon>
        <taxon>Rhizobiaceae</taxon>
        <taxon>Sinorhizobium/Ensifer group</taxon>
        <taxon>Ensifer</taxon>
    </lineage>
</organism>
<dbReference type="Gene3D" id="1.10.3720.10">
    <property type="entry name" value="MetI-like"/>
    <property type="match status" value="1"/>
</dbReference>
<dbReference type="InterPro" id="IPR035906">
    <property type="entry name" value="MetI-like_sf"/>
</dbReference>
<dbReference type="NCBIfam" id="TIGR01726">
    <property type="entry name" value="HEQRo_perm_3TM"/>
    <property type="match status" value="1"/>
</dbReference>
<comment type="subcellular location">
    <subcellularLocation>
        <location evidence="2">Cell inner membrane</location>
        <topology evidence="2">Multi-pass membrane protein</topology>
    </subcellularLocation>
    <subcellularLocation>
        <location evidence="10">Cell membrane</location>
        <topology evidence="10">Multi-pass membrane protein</topology>
    </subcellularLocation>
</comment>
<feature type="transmembrane region" description="Helical" evidence="10">
    <location>
        <begin position="190"/>
        <end position="209"/>
    </location>
</feature>
<evidence type="ECO:0000256" key="6">
    <source>
        <dbReference type="ARBA" id="ARBA00022692"/>
    </source>
</evidence>
<dbReference type="PATRIC" id="fig|106592.7.peg.4267"/>
<dbReference type="OrthoDB" id="7190458at2"/>
<name>A0A0L8BII3_ENSAD</name>
<feature type="transmembrane region" description="Helical" evidence="10">
    <location>
        <begin position="83"/>
        <end position="105"/>
    </location>
</feature>